<evidence type="ECO:0000256" key="6">
    <source>
        <dbReference type="ARBA" id="ARBA00022777"/>
    </source>
</evidence>
<evidence type="ECO:0000256" key="1">
    <source>
        <dbReference type="ARBA" id="ARBA00000085"/>
    </source>
</evidence>
<keyword evidence="3" id="KW-0597">Phosphoprotein</keyword>
<dbReference type="GO" id="GO:0000155">
    <property type="term" value="F:phosphorelay sensor kinase activity"/>
    <property type="evidence" value="ECO:0007669"/>
    <property type="project" value="InterPro"/>
</dbReference>
<dbReference type="InterPro" id="IPR050482">
    <property type="entry name" value="Sensor_HK_TwoCompSys"/>
</dbReference>
<proteinExistence type="predicted"/>
<dbReference type="Gene3D" id="3.30.565.10">
    <property type="entry name" value="Histidine kinase-like ATPase, C-terminal domain"/>
    <property type="match status" value="1"/>
</dbReference>
<dbReference type="GO" id="GO:0016020">
    <property type="term" value="C:membrane"/>
    <property type="evidence" value="ECO:0007669"/>
    <property type="project" value="InterPro"/>
</dbReference>
<dbReference type="Pfam" id="PF07730">
    <property type="entry name" value="HisKA_3"/>
    <property type="match status" value="1"/>
</dbReference>
<dbReference type="InterPro" id="IPR036890">
    <property type="entry name" value="HATPase_C_sf"/>
</dbReference>
<evidence type="ECO:0000256" key="4">
    <source>
        <dbReference type="ARBA" id="ARBA00022679"/>
    </source>
</evidence>
<keyword evidence="7" id="KW-0067">ATP-binding</keyword>
<evidence type="ECO:0000256" key="9">
    <source>
        <dbReference type="SAM" id="MobiDB-lite"/>
    </source>
</evidence>
<organism evidence="11 12">
    <name type="scientific">Planobispora siamensis</name>
    <dbReference type="NCBI Taxonomy" id="936338"/>
    <lineage>
        <taxon>Bacteria</taxon>
        <taxon>Bacillati</taxon>
        <taxon>Actinomycetota</taxon>
        <taxon>Actinomycetes</taxon>
        <taxon>Streptosporangiales</taxon>
        <taxon>Streptosporangiaceae</taxon>
        <taxon>Planobispora</taxon>
    </lineage>
</organism>
<dbReference type="PANTHER" id="PTHR24421:SF10">
    <property type="entry name" value="NITRATE_NITRITE SENSOR PROTEIN NARQ"/>
    <property type="match status" value="1"/>
</dbReference>
<dbReference type="EC" id="2.7.13.3" evidence="2"/>
<dbReference type="InterPro" id="IPR003594">
    <property type="entry name" value="HATPase_dom"/>
</dbReference>
<dbReference type="EMBL" id="BOOJ01000066">
    <property type="protein sequence ID" value="GIH96464.1"/>
    <property type="molecule type" value="Genomic_DNA"/>
</dbReference>
<dbReference type="SUPFAM" id="SSF55874">
    <property type="entry name" value="ATPase domain of HSP90 chaperone/DNA topoisomerase II/histidine kinase"/>
    <property type="match status" value="1"/>
</dbReference>
<evidence type="ECO:0000256" key="8">
    <source>
        <dbReference type="ARBA" id="ARBA00023012"/>
    </source>
</evidence>
<gene>
    <name evidence="11" type="ORF">Psi01_70940</name>
</gene>
<dbReference type="Gene3D" id="1.20.5.1930">
    <property type="match status" value="1"/>
</dbReference>
<keyword evidence="12" id="KW-1185">Reference proteome</keyword>
<evidence type="ECO:0000256" key="7">
    <source>
        <dbReference type="ARBA" id="ARBA00022840"/>
    </source>
</evidence>
<evidence type="ECO:0000313" key="12">
    <source>
        <dbReference type="Proteomes" id="UP000619788"/>
    </source>
</evidence>
<evidence type="ECO:0000313" key="11">
    <source>
        <dbReference type="EMBL" id="GIH96464.1"/>
    </source>
</evidence>
<feature type="region of interest" description="Disordered" evidence="9">
    <location>
        <begin position="264"/>
        <end position="292"/>
    </location>
</feature>
<dbReference type="Pfam" id="PF02518">
    <property type="entry name" value="HATPase_c"/>
    <property type="match status" value="1"/>
</dbReference>
<dbReference type="Proteomes" id="UP000619788">
    <property type="component" value="Unassembled WGS sequence"/>
</dbReference>
<sequence>MAVMWRADLIVALLLVAVAGLTAAVVRLARDRRSLAARLRAGQLRLAGQRDALARAAVAEERGRIARELHDVVAHGISMMTLGVGAGRMIMEKDPERARQTLRTAEESGRQALAELQRMLALLRTEDAVGTRTPQPRLSDLSDLLAKVRAEGLRVDVVEDGSPVEVGPALELSAYRIVQEALRNTLRHAGASSACVTLRWRPGFLDVLVRDDGRAGPAVTAGTGLVGMRERVTLFGGTLEAAPGAGGGFEVRASLPTTGEHRGFWPPRQAAGPPASVRLAEPDGEGGVEIVP</sequence>
<dbReference type="InterPro" id="IPR011712">
    <property type="entry name" value="Sig_transdc_His_kin_sub3_dim/P"/>
</dbReference>
<keyword evidence="8" id="KW-0902">Two-component regulatory system</keyword>
<dbReference type="GO" id="GO:0005524">
    <property type="term" value="F:ATP binding"/>
    <property type="evidence" value="ECO:0007669"/>
    <property type="project" value="UniProtKB-KW"/>
</dbReference>
<name>A0A8J3SNI3_9ACTN</name>
<dbReference type="SMART" id="SM00387">
    <property type="entry name" value="HATPase_c"/>
    <property type="match status" value="1"/>
</dbReference>
<evidence type="ECO:0000256" key="5">
    <source>
        <dbReference type="ARBA" id="ARBA00022741"/>
    </source>
</evidence>
<keyword evidence="6" id="KW-0418">Kinase</keyword>
<comment type="catalytic activity">
    <reaction evidence="1">
        <text>ATP + protein L-histidine = ADP + protein N-phospho-L-histidine.</text>
        <dbReference type="EC" id="2.7.13.3"/>
    </reaction>
</comment>
<dbReference type="CDD" id="cd16917">
    <property type="entry name" value="HATPase_UhpB-NarQ-NarX-like"/>
    <property type="match status" value="1"/>
</dbReference>
<keyword evidence="4" id="KW-0808">Transferase</keyword>
<reference evidence="11 12" key="1">
    <citation type="submission" date="2021-01" db="EMBL/GenBank/DDBJ databases">
        <title>Whole genome shotgun sequence of Planobispora siamensis NBRC 107568.</title>
        <authorList>
            <person name="Komaki H."/>
            <person name="Tamura T."/>
        </authorList>
    </citation>
    <scope>NUCLEOTIDE SEQUENCE [LARGE SCALE GENOMIC DNA]</scope>
    <source>
        <strain evidence="11 12">NBRC 107568</strain>
    </source>
</reference>
<dbReference type="PANTHER" id="PTHR24421">
    <property type="entry name" value="NITRATE/NITRITE SENSOR PROTEIN NARX-RELATED"/>
    <property type="match status" value="1"/>
</dbReference>
<dbReference type="AlphaFoldDB" id="A0A8J3SNI3"/>
<comment type="caution">
    <text evidence="11">The sequence shown here is derived from an EMBL/GenBank/DDBJ whole genome shotgun (WGS) entry which is preliminary data.</text>
</comment>
<evidence type="ECO:0000259" key="10">
    <source>
        <dbReference type="SMART" id="SM00387"/>
    </source>
</evidence>
<feature type="domain" description="Histidine kinase/HSP90-like ATPase" evidence="10">
    <location>
        <begin position="169"/>
        <end position="259"/>
    </location>
</feature>
<evidence type="ECO:0000256" key="3">
    <source>
        <dbReference type="ARBA" id="ARBA00022553"/>
    </source>
</evidence>
<dbReference type="GO" id="GO:0046983">
    <property type="term" value="F:protein dimerization activity"/>
    <property type="evidence" value="ECO:0007669"/>
    <property type="project" value="InterPro"/>
</dbReference>
<keyword evidence="5" id="KW-0547">Nucleotide-binding</keyword>
<evidence type="ECO:0000256" key="2">
    <source>
        <dbReference type="ARBA" id="ARBA00012438"/>
    </source>
</evidence>
<accession>A0A8J3SNI3</accession>
<protein>
    <recommendedName>
        <fullName evidence="2">histidine kinase</fullName>
        <ecNumber evidence="2">2.7.13.3</ecNumber>
    </recommendedName>
</protein>